<reference evidence="1" key="1">
    <citation type="journal article" date="2012" name="PLoS ONE">
        <title>Gene sets for utilization of primary and secondary nutrition supplies in the distal gut of endangered iberian lynx.</title>
        <authorList>
            <person name="Alcaide M."/>
            <person name="Messina E."/>
            <person name="Richter M."/>
            <person name="Bargiela R."/>
            <person name="Peplies J."/>
            <person name="Huws S.A."/>
            <person name="Newbold C.J."/>
            <person name="Golyshin P.N."/>
            <person name="Simon M.A."/>
            <person name="Lopez G."/>
            <person name="Yakimov M.M."/>
            <person name="Ferrer M."/>
        </authorList>
    </citation>
    <scope>NUCLEOTIDE SEQUENCE</scope>
</reference>
<evidence type="ECO:0000313" key="1">
    <source>
        <dbReference type="EMBL" id="EJW92190.1"/>
    </source>
</evidence>
<dbReference type="EMBL" id="AMCI01007705">
    <property type="protein sequence ID" value="EJW92190.1"/>
    <property type="molecule type" value="Genomic_DNA"/>
</dbReference>
<dbReference type="AlphaFoldDB" id="J9BXB1"/>
<comment type="caution">
    <text evidence="1">The sequence shown here is derived from an EMBL/GenBank/DDBJ whole genome shotgun (WGS) entry which is preliminary data.</text>
</comment>
<organism evidence="1">
    <name type="scientific">gut metagenome</name>
    <dbReference type="NCBI Taxonomy" id="749906"/>
    <lineage>
        <taxon>unclassified sequences</taxon>
        <taxon>metagenomes</taxon>
        <taxon>organismal metagenomes</taxon>
    </lineage>
</organism>
<accession>J9BXB1</accession>
<gene>
    <name evidence="1" type="ORF">EVA_19703</name>
</gene>
<proteinExistence type="predicted"/>
<sequence length="38" mass="4363">MEQPRRAVEVQKDFVHHADVHAPQPDGFVAEPVHVHDH</sequence>
<name>J9BXB1_9ZZZZ</name>
<protein>
    <submittedName>
        <fullName evidence="1">Uncharacterized protein</fullName>
    </submittedName>
</protein>